<feature type="compositionally biased region" description="Acidic residues" evidence="1">
    <location>
        <begin position="86"/>
        <end position="97"/>
    </location>
</feature>
<evidence type="ECO:0000256" key="1">
    <source>
        <dbReference type="SAM" id="MobiDB-lite"/>
    </source>
</evidence>
<proteinExistence type="predicted"/>
<keyword evidence="3" id="KW-1185">Reference proteome</keyword>
<protein>
    <submittedName>
        <fullName evidence="2">Uncharacterized protein</fullName>
    </submittedName>
</protein>
<sequence>MAASAMSPSEGNQEAIASSSRDADLFGDGPDDASAYRELPSLLDVSDDEDDEEEDGEEFEEDEDCKDCEDREEDHDDEVSQHDSDIDIGDNDEDVPVPVDEGAEEWDEGRVGTEEEHEEYVGSIDDIKYADQFIKLLKAATLDDGHSRLDDDVLERLLNPPNTTLDIDDPDTRFSIRVYLLLAEASEDCYASMQRAVADRFGSSVSMLSYYEVWKLVGDLTGVFPIVYDMCERSCMAYSGPYAELDRCPYCDHPRWDPKKSRGATHVPYKVFSTFPIGPQLQALWRSLESAQAMQYRRIRTEQLLSELEIGQLPHLEEFDDLLCGNAYLRAVNEGHIEDDDVVLMLSADGAQLYKNKTSDF</sequence>
<reference evidence="2 3" key="1">
    <citation type="journal article" date="2012" name="Science">
        <title>The Paleozoic origin of enzymatic lignin decomposition reconstructed from 31 fungal genomes.</title>
        <authorList>
            <person name="Floudas D."/>
            <person name="Binder M."/>
            <person name="Riley R."/>
            <person name="Barry K."/>
            <person name="Blanchette R.A."/>
            <person name="Henrissat B."/>
            <person name="Martinez A.T."/>
            <person name="Otillar R."/>
            <person name="Spatafora J.W."/>
            <person name="Yadav J.S."/>
            <person name="Aerts A."/>
            <person name="Benoit I."/>
            <person name="Boyd A."/>
            <person name="Carlson A."/>
            <person name="Copeland A."/>
            <person name="Coutinho P.M."/>
            <person name="de Vries R.P."/>
            <person name="Ferreira P."/>
            <person name="Findley K."/>
            <person name="Foster B."/>
            <person name="Gaskell J."/>
            <person name="Glotzer D."/>
            <person name="Gorecki P."/>
            <person name="Heitman J."/>
            <person name="Hesse C."/>
            <person name="Hori C."/>
            <person name="Igarashi K."/>
            <person name="Jurgens J.A."/>
            <person name="Kallen N."/>
            <person name="Kersten P."/>
            <person name="Kohler A."/>
            <person name="Kuees U."/>
            <person name="Kumar T.K.A."/>
            <person name="Kuo A."/>
            <person name="LaButti K."/>
            <person name="Larrondo L.F."/>
            <person name="Lindquist E."/>
            <person name="Ling A."/>
            <person name="Lombard V."/>
            <person name="Lucas S."/>
            <person name="Lundell T."/>
            <person name="Martin R."/>
            <person name="McLaughlin D.J."/>
            <person name="Morgenstern I."/>
            <person name="Morin E."/>
            <person name="Murat C."/>
            <person name="Nagy L.G."/>
            <person name="Nolan M."/>
            <person name="Ohm R.A."/>
            <person name="Patyshakuliyeva A."/>
            <person name="Rokas A."/>
            <person name="Ruiz-Duenas F.J."/>
            <person name="Sabat G."/>
            <person name="Salamov A."/>
            <person name="Samejima M."/>
            <person name="Schmutz J."/>
            <person name="Slot J.C."/>
            <person name="St John F."/>
            <person name="Stenlid J."/>
            <person name="Sun H."/>
            <person name="Sun S."/>
            <person name="Syed K."/>
            <person name="Tsang A."/>
            <person name="Wiebenga A."/>
            <person name="Young D."/>
            <person name="Pisabarro A."/>
            <person name="Eastwood D.C."/>
            <person name="Martin F."/>
            <person name="Cullen D."/>
            <person name="Grigoriev I.V."/>
            <person name="Hibbett D.S."/>
        </authorList>
    </citation>
    <scope>NUCLEOTIDE SEQUENCE [LARGE SCALE GENOMIC DNA]</scope>
    <source>
        <strain evidence="2 3">ATCC 11539</strain>
    </source>
</reference>
<dbReference type="RefSeq" id="XP_007871564.1">
    <property type="nucleotide sequence ID" value="XM_007873373.1"/>
</dbReference>
<dbReference type="eggNOG" id="ENOG502SGWV">
    <property type="taxonomic scope" value="Eukaryota"/>
</dbReference>
<name>S7R6J7_GLOTA</name>
<dbReference type="Proteomes" id="UP000030669">
    <property type="component" value="Unassembled WGS sequence"/>
</dbReference>
<evidence type="ECO:0000313" key="3">
    <source>
        <dbReference type="Proteomes" id="UP000030669"/>
    </source>
</evidence>
<dbReference type="AlphaFoldDB" id="S7R6J7"/>
<dbReference type="OrthoDB" id="3261594at2759"/>
<dbReference type="HOGENOM" id="CLU_767377_0_0_1"/>
<dbReference type="KEGG" id="gtr:GLOTRDRAFT_134382"/>
<accession>S7R6J7</accession>
<feature type="compositionally biased region" description="Polar residues" evidence="1">
    <location>
        <begin position="1"/>
        <end position="20"/>
    </location>
</feature>
<evidence type="ECO:0000313" key="2">
    <source>
        <dbReference type="EMBL" id="EPQ49980.1"/>
    </source>
</evidence>
<feature type="compositionally biased region" description="Acidic residues" evidence="1">
    <location>
        <begin position="45"/>
        <end position="77"/>
    </location>
</feature>
<gene>
    <name evidence="2" type="ORF">GLOTRDRAFT_134382</name>
</gene>
<dbReference type="GeneID" id="19303021"/>
<organism evidence="2 3">
    <name type="scientific">Gloeophyllum trabeum (strain ATCC 11539 / FP-39264 / Madison 617)</name>
    <name type="common">Brown rot fungus</name>
    <dbReference type="NCBI Taxonomy" id="670483"/>
    <lineage>
        <taxon>Eukaryota</taxon>
        <taxon>Fungi</taxon>
        <taxon>Dikarya</taxon>
        <taxon>Basidiomycota</taxon>
        <taxon>Agaricomycotina</taxon>
        <taxon>Agaricomycetes</taxon>
        <taxon>Gloeophyllales</taxon>
        <taxon>Gloeophyllaceae</taxon>
        <taxon>Gloeophyllum</taxon>
    </lineage>
</organism>
<dbReference type="EMBL" id="KB469431">
    <property type="protein sequence ID" value="EPQ49980.1"/>
    <property type="molecule type" value="Genomic_DNA"/>
</dbReference>
<dbReference type="OMA" id="ACINASQ"/>
<feature type="region of interest" description="Disordered" evidence="1">
    <location>
        <begin position="1"/>
        <end position="97"/>
    </location>
</feature>